<keyword evidence="3" id="KW-1003">Cell membrane</keyword>
<accession>A0ABV6LRB2</accession>
<dbReference type="SUPFAM" id="SSF103473">
    <property type="entry name" value="MFS general substrate transporter"/>
    <property type="match status" value="1"/>
</dbReference>
<name>A0ABV6LRB2_9BACI</name>
<dbReference type="InterPro" id="IPR036259">
    <property type="entry name" value="MFS_trans_sf"/>
</dbReference>
<feature type="transmembrane region" description="Helical" evidence="7">
    <location>
        <begin position="21"/>
        <end position="39"/>
    </location>
</feature>
<dbReference type="Proteomes" id="UP001589836">
    <property type="component" value="Unassembled WGS sequence"/>
</dbReference>
<dbReference type="InterPro" id="IPR011701">
    <property type="entry name" value="MFS"/>
</dbReference>
<keyword evidence="4 7" id="KW-0812">Transmembrane</keyword>
<dbReference type="CDD" id="cd06173">
    <property type="entry name" value="MFS_MefA_like"/>
    <property type="match status" value="1"/>
</dbReference>
<evidence type="ECO:0000313" key="8">
    <source>
        <dbReference type="EMBL" id="MFC0524948.1"/>
    </source>
</evidence>
<feature type="transmembrane region" description="Helical" evidence="7">
    <location>
        <begin position="79"/>
        <end position="100"/>
    </location>
</feature>
<evidence type="ECO:0000256" key="1">
    <source>
        <dbReference type="ARBA" id="ARBA00004651"/>
    </source>
</evidence>
<feature type="transmembrane region" description="Helical" evidence="7">
    <location>
        <begin position="315"/>
        <end position="336"/>
    </location>
</feature>
<feature type="transmembrane region" description="Helical" evidence="7">
    <location>
        <begin position="106"/>
        <end position="123"/>
    </location>
</feature>
<feature type="transmembrane region" description="Helical" evidence="7">
    <location>
        <begin position="262"/>
        <end position="282"/>
    </location>
</feature>
<feature type="transmembrane region" description="Helical" evidence="7">
    <location>
        <begin position="381"/>
        <end position="398"/>
    </location>
</feature>
<dbReference type="Gene3D" id="1.20.1250.20">
    <property type="entry name" value="MFS general substrate transporter like domains"/>
    <property type="match status" value="1"/>
</dbReference>
<dbReference type="PANTHER" id="PTHR43266">
    <property type="entry name" value="MACROLIDE-EFFLUX PROTEIN"/>
    <property type="match status" value="1"/>
</dbReference>
<proteinExistence type="predicted"/>
<feature type="transmembrane region" description="Helical" evidence="7">
    <location>
        <begin position="171"/>
        <end position="191"/>
    </location>
</feature>
<evidence type="ECO:0000256" key="5">
    <source>
        <dbReference type="ARBA" id="ARBA00022989"/>
    </source>
</evidence>
<feature type="transmembrane region" description="Helical" evidence="7">
    <location>
        <begin position="289"/>
        <end position="309"/>
    </location>
</feature>
<dbReference type="RefSeq" id="WP_377349543.1">
    <property type="nucleotide sequence ID" value="NZ_JBHLTP010000012.1"/>
</dbReference>
<dbReference type="Pfam" id="PF07690">
    <property type="entry name" value="MFS_1"/>
    <property type="match status" value="1"/>
</dbReference>
<reference evidence="8 9" key="1">
    <citation type="submission" date="2024-09" db="EMBL/GenBank/DDBJ databases">
        <authorList>
            <person name="Sun Q."/>
            <person name="Mori K."/>
        </authorList>
    </citation>
    <scope>NUCLEOTIDE SEQUENCE [LARGE SCALE GENOMIC DNA]</scope>
    <source>
        <strain evidence="8 9">NCAIM B.02529</strain>
    </source>
</reference>
<evidence type="ECO:0000256" key="4">
    <source>
        <dbReference type="ARBA" id="ARBA00022692"/>
    </source>
</evidence>
<evidence type="ECO:0000256" key="2">
    <source>
        <dbReference type="ARBA" id="ARBA00022448"/>
    </source>
</evidence>
<dbReference type="EMBL" id="JBHLTP010000012">
    <property type="protein sequence ID" value="MFC0524948.1"/>
    <property type="molecule type" value="Genomic_DNA"/>
</dbReference>
<comment type="subcellular location">
    <subcellularLocation>
        <location evidence="1">Cell membrane</location>
        <topology evidence="1">Multi-pass membrane protein</topology>
    </subcellularLocation>
</comment>
<evidence type="ECO:0000256" key="3">
    <source>
        <dbReference type="ARBA" id="ARBA00022475"/>
    </source>
</evidence>
<dbReference type="PANTHER" id="PTHR43266:SF2">
    <property type="entry name" value="MAJOR FACILITATOR SUPERFAMILY (MFS) PROFILE DOMAIN-CONTAINING PROTEIN"/>
    <property type="match status" value="1"/>
</dbReference>
<evidence type="ECO:0000256" key="7">
    <source>
        <dbReference type="SAM" id="Phobius"/>
    </source>
</evidence>
<feature type="transmembrane region" description="Helical" evidence="7">
    <location>
        <begin position="225"/>
        <end position="242"/>
    </location>
</feature>
<protein>
    <submittedName>
        <fullName evidence="8">MFS transporter</fullName>
    </submittedName>
</protein>
<keyword evidence="6 7" id="KW-0472">Membrane</keyword>
<keyword evidence="5 7" id="KW-1133">Transmembrane helix</keyword>
<keyword evidence="9" id="KW-1185">Reference proteome</keyword>
<comment type="caution">
    <text evidence="8">The sequence shown here is derived from an EMBL/GenBank/DDBJ whole genome shotgun (WGS) entry which is preliminary data.</text>
</comment>
<keyword evidence="2" id="KW-0813">Transport</keyword>
<evidence type="ECO:0000256" key="6">
    <source>
        <dbReference type="ARBA" id="ARBA00023136"/>
    </source>
</evidence>
<organism evidence="8 9">
    <name type="scientific">Pontibacillus salicampi</name>
    <dbReference type="NCBI Taxonomy" id="1449801"/>
    <lineage>
        <taxon>Bacteria</taxon>
        <taxon>Bacillati</taxon>
        <taxon>Bacillota</taxon>
        <taxon>Bacilli</taxon>
        <taxon>Bacillales</taxon>
        <taxon>Bacillaceae</taxon>
        <taxon>Pontibacillus</taxon>
    </lineage>
</organism>
<evidence type="ECO:0000313" key="9">
    <source>
        <dbReference type="Proteomes" id="UP001589836"/>
    </source>
</evidence>
<sequence>MELYKEIIANKNFSFILLGRLFKRSALTLFTLELIWLTMELTNSSPLYLSIMTMGETLPFIMFGIYGGAKADKWNKKHVMVICNACSALLLLSIPCLNFAGLLNYFTLFFITVAITIFSCFSEPCYRAILPELLSRSKLNQANALLDSIQRGVSILIPASIGFILKFFSEIHLFSLAFLLMGVAVVFQLMVTYRSTRLYARGEKYKSTIYDIKESLTFLTGNREILYIIAAQALAILINTGLWRVGLPIYLEETLNKDITAFGYITGVMGAASFITSMALGLTKNYAPLLVFNMGMGLWGIGLLIIGMFPSMSIIYLAAILIGLGQASEGLSRVVLLQDQVPAHMLGKVFSTSSSLNYACDTISLGAFSSVLGLFSTAMLFSSGGALLLLIGVLGAALRRTSNNSSSKVKITKSG</sequence>
<feature type="transmembrane region" description="Helical" evidence="7">
    <location>
        <begin position="45"/>
        <end position="67"/>
    </location>
</feature>
<gene>
    <name evidence="8" type="ORF">ACFFGV_15320</name>
</gene>